<evidence type="ECO:0000256" key="1">
    <source>
        <dbReference type="SAM" id="MobiDB-lite"/>
    </source>
</evidence>
<organism evidence="2">
    <name type="scientific">Prasinoderma coloniale</name>
    <dbReference type="NCBI Taxonomy" id="156133"/>
    <lineage>
        <taxon>Eukaryota</taxon>
        <taxon>Viridiplantae</taxon>
        <taxon>Prasinodermophyta</taxon>
        <taxon>Prasinodermophyceae</taxon>
        <taxon>Prasinodermales</taxon>
        <taxon>Prasinodermaceae</taxon>
        <taxon>Prasinoderma</taxon>
    </lineage>
</organism>
<dbReference type="EMBL" id="HBDZ01002484">
    <property type="protein sequence ID" value="CAD8231327.1"/>
    <property type="molecule type" value="Transcribed_RNA"/>
</dbReference>
<proteinExistence type="predicted"/>
<name>A0A7R9TC27_9VIRI</name>
<feature type="region of interest" description="Disordered" evidence="1">
    <location>
        <begin position="37"/>
        <end position="98"/>
    </location>
</feature>
<gene>
    <name evidence="2" type="ORF">PCOL08062_LOCUS1972</name>
</gene>
<evidence type="ECO:0000313" key="2">
    <source>
        <dbReference type="EMBL" id="CAD8231327.1"/>
    </source>
</evidence>
<protein>
    <submittedName>
        <fullName evidence="2">Uncharacterized protein</fullName>
    </submittedName>
</protein>
<sequence>MTMAMTIGVGGVLPRAARAPRASTLAARAPVCAQAAKRKGFGKKPAKPAKKSAPAEPAYDPKNPLGLTTVEQVPRVGAQQPAGDAQEAEREVRGGRASLQGTLRARRACLVLRAWPLTRICVLARAGTC</sequence>
<dbReference type="AlphaFoldDB" id="A0A7R9TC27"/>
<feature type="compositionally biased region" description="Basic residues" evidence="1">
    <location>
        <begin position="37"/>
        <end position="50"/>
    </location>
</feature>
<reference evidence="2" key="1">
    <citation type="submission" date="2021-01" db="EMBL/GenBank/DDBJ databases">
        <authorList>
            <person name="Corre E."/>
            <person name="Pelletier E."/>
            <person name="Niang G."/>
            <person name="Scheremetjew M."/>
            <person name="Finn R."/>
            <person name="Kale V."/>
            <person name="Holt S."/>
            <person name="Cochrane G."/>
            <person name="Meng A."/>
            <person name="Brown T."/>
            <person name="Cohen L."/>
        </authorList>
    </citation>
    <scope>NUCLEOTIDE SEQUENCE</scope>
    <source>
        <strain evidence="2">CCMP1413</strain>
    </source>
</reference>
<accession>A0A7R9TC27</accession>